<sequence length="332" mass="37784">MRHSLILSLLTLATASQLPRPGPTVDSNLYGGDCTRERLQTRKEWRNLDRSQQEAYLDAVQCLIDLPGETGMAYTTSRWSDLQALHRYYTNTEYGDVIHNVVRTGQFLPWHRYLLHILETLLRTECGYEGPMVWWNEQADADTGDLFRSPMWHDDSFGGDGTEPANCVTDGRFADLTQYIGPLDNNTERCLEREWDNALGIRNVNSTKVGQCFDLTGYTPFWQCVASYPHKGVHEAVGGLMADVKASPGDPMFYIHHAFIDRLWYTWQMVDPDSRLFAMGGTSVNHTDLPTPAEGWPETTLEYQLESYEILPGVTVEDVMNPVGGYLCYEYD</sequence>
<feature type="chain" id="PRO_5012251021" description="Tyrosinase copper-binding domain-containing protein" evidence="3">
    <location>
        <begin position="16"/>
        <end position="332"/>
    </location>
</feature>
<evidence type="ECO:0000256" key="3">
    <source>
        <dbReference type="SAM" id="SignalP"/>
    </source>
</evidence>
<dbReference type="VEuPathDB" id="FungiDB:ASPACDRAFT_36576"/>
<feature type="domain" description="Tyrosinase copper-binding" evidence="4">
    <location>
        <begin position="250"/>
        <end position="261"/>
    </location>
</feature>
<dbReference type="Proteomes" id="UP000184546">
    <property type="component" value="Unassembled WGS sequence"/>
</dbReference>
<dbReference type="GeneID" id="30974035"/>
<reference evidence="6" key="1">
    <citation type="journal article" date="2017" name="Genome Biol.">
        <title>Comparative genomics reveals high biological diversity and specific adaptations in the industrially and medically important fungal genus Aspergillus.</title>
        <authorList>
            <person name="de Vries R.P."/>
            <person name="Riley R."/>
            <person name="Wiebenga A."/>
            <person name="Aguilar-Osorio G."/>
            <person name="Amillis S."/>
            <person name="Uchima C.A."/>
            <person name="Anderluh G."/>
            <person name="Asadollahi M."/>
            <person name="Askin M."/>
            <person name="Barry K."/>
            <person name="Battaglia E."/>
            <person name="Bayram O."/>
            <person name="Benocci T."/>
            <person name="Braus-Stromeyer S.A."/>
            <person name="Caldana C."/>
            <person name="Canovas D."/>
            <person name="Cerqueira G.C."/>
            <person name="Chen F."/>
            <person name="Chen W."/>
            <person name="Choi C."/>
            <person name="Clum A."/>
            <person name="Dos Santos R.A."/>
            <person name="Damasio A.R."/>
            <person name="Diallinas G."/>
            <person name="Emri T."/>
            <person name="Fekete E."/>
            <person name="Flipphi M."/>
            <person name="Freyberg S."/>
            <person name="Gallo A."/>
            <person name="Gournas C."/>
            <person name="Habgood R."/>
            <person name="Hainaut M."/>
            <person name="Harispe M.L."/>
            <person name="Henrissat B."/>
            <person name="Hilden K.S."/>
            <person name="Hope R."/>
            <person name="Hossain A."/>
            <person name="Karabika E."/>
            <person name="Karaffa L."/>
            <person name="Karanyi Z."/>
            <person name="Krasevec N."/>
            <person name="Kuo A."/>
            <person name="Kusch H."/>
            <person name="LaButti K."/>
            <person name="Lagendijk E.L."/>
            <person name="Lapidus A."/>
            <person name="Levasseur A."/>
            <person name="Lindquist E."/>
            <person name="Lipzen A."/>
            <person name="Logrieco A.F."/>
            <person name="MacCabe A."/>
            <person name="Maekelae M.R."/>
            <person name="Malavazi I."/>
            <person name="Melin P."/>
            <person name="Meyer V."/>
            <person name="Mielnichuk N."/>
            <person name="Miskei M."/>
            <person name="Molnar A.P."/>
            <person name="Mule G."/>
            <person name="Ngan C.Y."/>
            <person name="Orejas M."/>
            <person name="Orosz E."/>
            <person name="Ouedraogo J.P."/>
            <person name="Overkamp K.M."/>
            <person name="Park H.-S."/>
            <person name="Perrone G."/>
            <person name="Piumi F."/>
            <person name="Punt P.J."/>
            <person name="Ram A.F."/>
            <person name="Ramon A."/>
            <person name="Rauscher S."/>
            <person name="Record E."/>
            <person name="Riano-Pachon D.M."/>
            <person name="Robert V."/>
            <person name="Roehrig J."/>
            <person name="Ruller R."/>
            <person name="Salamov A."/>
            <person name="Salih N.S."/>
            <person name="Samson R.A."/>
            <person name="Sandor E."/>
            <person name="Sanguinetti M."/>
            <person name="Schuetze T."/>
            <person name="Sepcic K."/>
            <person name="Shelest E."/>
            <person name="Sherlock G."/>
            <person name="Sophianopoulou V."/>
            <person name="Squina F.M."/>
            <person name="Sun H."/>
            <person name="Susca A."/>
            <person name="Todd R.B."/>
            <person name="Tsang A."/>
            <person name="Unkles S.E."/>
            <person name="van de Wiele N."/>
            <person name="van Rossen-Uffink D."/>
            <person name="Oliveira J.V."/>
            <person name="Vesth T.C."/>
            <person name="Visser J."/>
            <person name="Yu J.-H."/>
            <person name="Zhou M."/>
            <person name="Andersen M.R."/>
            <person name="Archer D.B."/>
            <person name="Baker S.E."/>
            <person name="Benoit I."/>
            <person name="Brakhage A.A."/>
            <person name="Braus G.H."/>
            <person name="Fischer R."/>
            <person name="Frisvad J.C."/>
            <person name="Goldman G.H."/>
            <person name="Houbraken J."/>
            <person name="Oakley B."/>
            <person name="Pocsi I."/>
            <person name="Scazzocchio C."/>
            <person name="Seiboth B."/>
            <person name="vanKuyk P.A."/>
            <person name="Wortman J."/>
            <person name="Dyer P.S."/>
            <person name="Grigoriev I.V."/>
        </authorList>
    </citation>
    <scope>NUCLEOTIDE SEQUENCE [LARGE SCALE GENOMIC DNA]</scope>
    <source>
        <strain evidence="6">ATCC 16872 / CBS 172.66 / WB 5094</strain>
    </source>
</reference>
<dbReference type="SUPFAM" id="SSF48056">
    <property type="entry name" value="Di-copper centre-containing domain"/>
    <property type="match status" value="1"/>
</dbReference>
<dbReference type="PROSITE" id="PS00498">
    <property type="entry name" value="TYROSINASE_2"/>
    <property type="match status" value="1"/>
</dbReference>
<name>A0A1L9WGB2_ASPA1</name>
<dbReference type="RefSeq" id="XP_020051549.1">
    <property type="nucleotide sequence ID" value="XM_020200221.1"/>
</dbReference>
<dbReference type="PANTHER" id="PTHR11474">
    <property type="entry name" value="TYROSINASE FAMILY MEMBER"/>
    <property type="match status" value="1"/>
</dbReference>
<dbReference type="PRINTS" id="PR00092">
    <property type="entry name" value="TYROSINASE"/>
</dbReference>
<dbReference type="InterPro" id="IPR050316">
    <property type="entry name" value="Tyrosinase/Hemocyanin"/>
</dbReference>
<dbReference type="InterPro" id="IPR008922">
    <property type="entry name" value="Di-copper_centre_dom_sf"/>
</dbReference>
<dbReference type="PANTHER" id="PTHR11474:SF126">
    <property type="entry name" value="TYROSINASE-LIKE PROTEIN TYR-1-RELATED"/>
    <property type="match status" value="1"/>
</dbReference>
<keyword evidence="1" id="KW-0479">Metal-binding</keyword>
<dbReference type="GO" id="GO:0046872">
    <property type="term" value="F:metal ion binding"/>
    <property type="evidence" value="ECO:0007669"/>
    <property type="project" value="UniProtKB-KW"/>
</dbReference>
<evidence type="ECO:0000256" key="1">
    <source>
        <dbReference type="ARBA" id="ARBA00022723"/>
    </source>
</evidence>
<dbReference type="GO" id="GO:0016491">
    <property type="term" value="F:oxidoreductase activity"/>
    <property type="evidence" value="ECO:0007669"/>
    <property type="project" value="InterPro"/>
</dbReference>
<keyword evidence="6" id="KW-1185">Reference proteome</keyword>
<dbReference type="Pfam" id="PF00264">
    <property type="entry name" value="Tyrosinase"/>
    <property type="match status" value="1"/>
</dbReference>
<dbReference type="OMA" id="DGCITDG"/>
<gene>
    <name evidence="5" type="ORF">ASPACDRAFT_36576</name>
</gene>
<keyword evidence="2" id="KW-0186">Copper</keyword>
<dbReference type="AlphaFoldDB" id="A0A1L9WGB2"/>
<protein>
    <recommendedName>
        <fullName evidence="4">Tyrosinase copper-binding domain-containing protein</fullName>
    </recommendedName>
</protein>
<evidence type="ECO:0000313" key="5">
    <source>
        <dbReference type="EMBL" id="OJJ95209.1"/>
    </source>
</evidence>
<proteinExistence type="predicted"/>
<keyword evidence="3" id="KW-0732">Signal</keyword>
<dbReference type="EMBL" id="KV878990">
    <property type="protein sequence ID" value="OJJ95209.1"/>
    <property type="molecule type" value="Genomic_DNA"/>
</dbReference>
<accession>A0A1L9WGB2</accession>
<evidence type="ECO:0000313" key="6">
    <source>
        <dbReference type="Proteomes" id="UP000184546"/>
    </source>
</evidence>
<evidence type="ECO:0000259" key="4">
    <source>
        <dbReference type="PROSITE" id="PS00498"/>
    </source>
</evidence>
<dbReference type="InterPro" id="IPR002227">
    <property type="entry name" value="Tyrosinase_Cu-bd"/>
</dbReference>
<evidence type="ECO:0000256" key="2">
    <source>
        <dbReference type="ARBA" id="ARBA00023008"/>
    </source>
</evidence>
<dbReference type="STRING" id="690307.A0A1L9WGB2"/>
<dbReference type="OrthoDB" id="6132182at2759"/>
<feature type="signal peptide" evidence="3">
    <location>
        <begin position="1"/>
        <end position="15"/>
    </location>
</feature>
<organism evidence="5 6">
    <name type="scientific">Aspergillus aculeatus (strain ATCC 16872 / CBS 172.66 / WB 5094)</name>
    <dbReference type="NCBI Taxonomy" id="690307"/>
    <lineage>
        <taxon>Eukaryota</taxon>
        <taxon>Fungi</taxon>
        <taxon>Dikarya</taxon>
        <taxon>Ascomycota</taxon>
        <taxon>Pezizomycotina</taxon>
        <taxon>Eurotiomycetes</taxon>
        <taxon>Eurotiomycetidae</taxon>
        <taxon>Eurotiales</taxon>
        <taxon>Aspergillaceae</taxon>
        <taxon>Aspergillus</taxon>
        <taxon>Aspergillus subgen. Circumdati</taxon>
    </lineage>
</organism>
<dbReference type="Gene3D" id="1.10.1280.10">
    <property type="entry name" value="Di-copper center containing domain from catechol oxidase"/>
    <property type="match status" value="1"/>
</dbReference>